<dbReference type="EMBL" id="GGEC01076745">
    <property type="protein sequence ID" value="MBX57229.1"/>
    <property type="molecule type" value="Transcribed_RNA"/>
</dbReference>
<protein>
    <submittedName>
        <fullName evidence="1">Uncharacterized protein</fullName>
    </submittedName>
</protein>
<name>A0A2P2PRF2_RHIMU</name>
<proteinExistence type="predicted"/>
<sequence length="24" mass="3040">MKLWFDCLTFDYVRLFNTLRRGFP</sequence>
<organism evidence="1">
    <name type="scientific">Rhizophora mucronata</name>
    <name type="common">Asiatic mangrove</name>
    <dbReference type="NCBI Taxonomy" id="61149"/>
    <lineage>
        <taxon>Eukaryota</taxon>
        <taxon>Viridiplantae</taxon>
        <taxon>Streptophyta</taxon>
        <taxon>Embryophyta</taxon>
        <taxon>Tracheophyta</taxon>
        <taxon>Spermatophyta</taxon>
        <taxon>Magnoliopsida</taxon>
        <taxon>eudicotyledons</taxon>
        <taxon>Gunneridae</taxon>
        <taxon>Pentapetalae</taxon>
        <taxon>rosids</taxon>
        <taxon>fabids</taxon>
        <taxon>Malpighiales</taxon>
        <taxon>Rhizophoraceae</taxon>
        <taxon>Rhizophora</taxon>
    </lineage>
</organism>
<evidence type="ECO:0000313" key="1">
    <source>
        <dbReference type="EMBL" id="MBX57229.1"/>
    </source>
</evidence>
<reference evidence="1" key="1">
    <citation type="submission" date="2018-02" db="EMBL/GenBank/DDBJ databases">
        <title>Rhizophora mucronata_Transcriptome.</title>
        <authorList>
            <person name="Meera S.P."/>
            <person name="Sreeshan A."/>
            <person name="Augustine A."/>
        </authorList>
    </citation>
    <scope>NUCLEOTIDE SEQUENCE</scope>
    <source>
        <tissue evidence="1">Leaf</tissue>
    </source>
</reference>
<accession>A0A2P2PRF2</accession>
<dbReference type="AlphaFoldDB" id="A0A2P2PRF2"/>